<dbReference type="EMBL" id="JAUTXU010000167">
    <property type="protein sequence ID" value="KAK3701915.1"/>
    <property type="molecule type" value="Genomic_DNA"/>
</dbReference>
<dbReference type="Proteomes" id="UP001281147">
    <property type="component" value="Unassembled WGS sequence"/>
</dbReference>
<evidence type="ECO:0000313" key="2">
    <source>
        <dbReference type="Proteomes" id="UP001281147"/>
    </source>
</evidence>
<name>A0ACC3MT09_9PEZI</name>
<reference evidence="1" key="1">
    <citation type="submission" date="2023-07" db="EMBL/GenBank/DDBJ databases">
        <title>Black Yeasts Isolated from many extreme environments.</title>
        <authorList>
            <person name="Coleine C."/>
            <person name="Stajich J.E."/>
            <person name="Selbmann L."/>
        </authorList>
    </citation>
    <scope>NUCLEOTIDE SEQUENCE</scope>
    <source>
        <strain evidence="1">CCFEE 5714</strain>
    </source>
</reference>
<proteinExistence type="predicted"/>
<sequence>MASQLSSYLPPSEGLLPKWLLFISVVSIGNSIQSYMSLKGTREVYAGSSPSAVTPLSARTFGTWTAITSIIRLYGAYNIDNKAVYELCMWTFGIAWLHFVSEWLAFGTAKLGRGLAGPLIVATATGTWMLSQWSGYVK</sequence>
<organism evidence="1 2">
    <name type="scientific">Vermiconidia calcicola</name>
    <dbReference type="NCBI Taxonomy" id="1690605"/>
    <lineage>
        <taxon>Eukaryota</taxon>
        <taxon>Fungi</taxon>
        <taxon>Dikarya</taxon>
        <taxon>Ascomycota</taxon>
        <taxon>Pezizomycotina</taxon>
        <taxon>Dothideomycetes</taxon>
        <taxon>Dothideomycetidae</taxon>
        <taxon>Mycosphaerellales</taxon>
        <taxon>Extremaceae</taxon>
        <taxon>Vermiconidia</taxon>
    </lineage>
</organism>
<keyword evidence="2" id="KW-1185">Reference proteome</keyword>
<accession>A0ACC3MT09</accession>
<evidence type="ECO:0000313" key="1">
    <source>
        <dbReference type="EMBL" id="KAK3701915.1"/>
    </source>
</evidence>
<protein>
    <submittedName>
        <fullName evidence="1">Ergosterol biosynthesis protein</fullName>
    </submittedName>
</protein>
<gene>
    <name evidence="1" type="primary">ERG28</name>
    <name evidence="1" type="ORF">LTR37_015226</name>
</gene>
<comment type="caution">
    <text evidence="1">The sequence shown here is derived from an EMBL/GenBank/DDBJ whole genome shotgun (WGS) entry which is preliminary data.</text>
</comment>